<reference evidence="9 10" key="2">
    <citation type="submission" date="2018-11" db="EMBL/GenBank/DDBJ databases">
        <authorList>
            <consortium name="Pathogen Informatics"/>
        </authorList>
    </citation>
    <scope>NUCLEOTIDE SEQUENCE [LARGE SCALE GENOMIC DNA]</scope>
</reference>
<dbReference type="PANTHER" id="PTHR46542">
    <property type="entry name" value="X-BOX BINDING PROTEIN 1"/>
    <property type="match status" value="1"/>
</dbReference>
<evidence type="ECO:0000256" key="3">
    <source>
        <dbReference type="ARBA" id="ARBA00023125"/>
    </source>
</evidence>
<accession>A0A0M3K9S6</accession>
<keyword evidence="5" id="KW-0539">Nucleus</keyword>
<dbReference type="InterPro" id="IPR046347">
    <property type="entry name" value="bZIP_sf"/>
</dbReference>
<feature type="compositionally biased region" description="Low complexity" evidence="7">
    <location>
        <begin position="228"/>
        <end position="246"/>
    </location>
</feature>
<reference evidence="11" key="1">
    <citation type="submission" date="2017-02" db="UniProtKB">
        <authorList>
            <consortium name="WormBaseParasite"/>
        </authorList>
    </citation>
    <scope>IDENTIFICATION</scope>
</reference>
<dbReference type="CDD" id="cd14691">
    <property type="entry name" value="bZIP_XBP1"/>
    <property type="match status" value="1"/>
</dbReference>
<keyword evidence="2" id="KW-0805">Transcription regulation</keyword>
<gene>
    <name evidence="9" type="ORF">ASIM_LOCUS17124</name>
</gene>
<organism evidence="11">
    <name type="scientific">Anisakis simplex</name>
    <name type="common">Herring worm</name>
    <dbReference type="NCBI Taxonomy" id="6269"/>
    <lineage>
        <taxon>Eukaryota</taxon>
        <taxon>Metazoa</taxon>
        <taxon>Ecdysozoa</taxon>
        <taxon>Nematoda</taxon>
        <taxon>Chromadorea</taxon>
        <taxon>Rhabditida</taxon>
        <taxon>Spirurina</taxon>
        <taxon>Ascaridomorpha</taxon>
        <taxon>Ascaridoidea</taxon>
        <taxon>Anisakidae</taxon>
        <taxon>Anisakis</taxon>
        <taxon>Anisakis simplex complex</taxon>
    </lineage>
</organism>
<evidence type="ECO:0000256" key="6">
    <source>
        <dbReference type="ARBA" id="ARBA00040165"/>
    </source>
</evidence>
<evidence type="ECO:0000256" key="4">
    <source>
        <dbReference type="ARBA" id="ARBA00023163"/>
    </source>
</evidence>
<keyword evidence="1" id="KW-0832">Ubl conjugation</keyword>
<feature type="compositionally biased region" description="Basic and acidic residues" evidence="7">
    <location>
        <begin position="206"/>
        <end position="227"/>
    </location>
</feature>
<dbReference type="OrthoDB" id="20960at2759"/>
<feature type="domain" description="BZIP" evidence="8">
    <location>
        <begin position="122"/>
        <end position="137"/>
    </location>
</feature>
<evidence type="ECO:0000313" key="11">
    <source>
        <dbReference type="WBParaSite" id="ASIM_0001772101-mRNA-1"/>
    </source>
</evidence>
<dbReference type="GO" id="GO:0000977">
    <property type="term" value="F:RNA polymerase II transcription regulatory region sequence-specific DNA binding"/>
    <property type="evidence" value="ECO:0007669"/>
    <property type="project" value="TreeGrafter"/>
</dbReference>
<keyword evidence="3" id="KW-0238">DNA-binding</keyword>
<feature type="region of interest" description="Disordered" evidence="7">
    <location>
        <begin position="13"/>
        <end position="35"/>
    </location>
</feature>
<feature type="compositionally biased region" description="Polar residues" evidence="7">
    <location>
        <begin position="271"/>
        <end position="283"/>
    </location>
</feature>
<keyword evidence="10" id="KW-1185">Reference proteome</keyword>
<evidence type="ECO:0000256" key="2">
    <source>
        <dbReference type="ARBA" id="ARBA00023015"/>
    </source>
</evidence>
<dbReference type="Proteomes" id="UP000267096">
    <property type="component" value="Unassembled WGS sequence"/>
</dbReference>
<feature type="compositionally biased region" description="Low complexity" evidence="7">
    <location>
        <begin position="284"/>
        <end position="298"/>
    </location>
</feature>
<feature type="region of interest" description="Disordered" evidence="7">
    <location>
        <begin position="269"/>
        <end position="323"/>
    </location>
</feature>
<feature type="compositionally biased region" description="Low complexity" evidence="7">
    <location>
        <begin position="308"/>
        <end position="323"/>
    </location>
</feature>
<dbReference type="PROSITE" id="PS00036">
    <property type="entry name" value="BZIP_BASIC"/>
    <property type="match status" value="1"/>
</dbReference>
<dbReference type="GO" id="GO:0000981">
    <property type="term" value="F:DNA-binding transcription factor activity, RNA polymerase II-specific"/>
    <property type="evidence" value="ECO:0007669"/>
    <property type="project" value="TreeGrafter"/>
</dbReference>
<feature type="region of interest" description="Disordered" evidence="7">
    <location>
        <begin position="206"/>
        <end position="257"/>
    </location>
</feature>
<dbReference type="SUPFAM" id="SSF57959">
    <property type="entry name" value="Leucine zipper domain"/>
    <property type="match status" value="1"/>
</dbReference>
<feature type="compositionally biased region" description="Polar residues" evidence="7">
    <location>
        <begin position="247"/>
        <end position="257"/>
    </location>
</feature>
<protein>
    <recommendedName>
        <fullName evidence="6">X-box-binding protein 1</fullName>
    </recommendedName>
</protein>
<dbReference type="InterPro" id="IPR052470">
    <property type="entry name" value="ER_Stress-Reg_TF"/>
</dbReference>
<evidence type="ECO:0000313" key="9">
    <source>
        <dbReference type="EMBL" id="VDK59561.1"/>
    </source>
</evidence>
<dbReference type="AlphaFoldDB" id="A0A0M3K9S6"/>
<evidence type="ECO:0000256" key="5">
    <source>
        <dbReference type="ARBA" id="ARBA00023242"/>
    </source>
</evidence>
<evidence type="ECO:0000259" key="8">
    <source>
        <dbReference type="PROSITE" id="PS00036"/>
    </source>
</evidence>
<dbReference type="WBParaSite" id="ASIM_0001772101-mRNA-1">
    <property type="protein sequence ID" value="ASIM_0001772101-mRNA-1"/>
    <property type="gene ID" value="ASIM_0001772101"/>
</dbReference>
<dbReference type="GO" id="GO:0005634">
    <property type="term" value="C:nucleus"/>
    <property type="evidence" value="ECO:0007669"/>
    <property type="project" value="TreeGrafter"/>
</dbReference>
<dbReference type="EMBL" id="UYRR01033763">
    <property type="protein sequence ID" value="VDK59561.1"/>
    <property type="molecule type" value="Genomic_DNA"/>
</dbReference>
<feature type="region of interest" description="Disordered" evidence="7">
    <location>
        <begin position="156"/>
        <end position="176"/>
    </location>
</feature>
<evidence type="ECO:0000256" key="7">
    <source>
        <dbReference type="SAM" id="MobiDB-lite"/>
    </source>
</evidence>
<evidence type="ECO:0000256" key="1">
    <source>
        <dbReference type="ARBA" id="ARBA00022843"/>
    </source>
</evidence>
<dbReference type="PANTHER" id="PTHR46542:SF1">
    <property type="entry name" value="X-BOX BINDING PROTEIN 1"/>
    <property type="match status" value="1"/>
</dbReference>
<proteinExistence type="predicted"/>
<keyword evidence="4" id="KW-0804">Transcription</keyword>
<dbReference type="InterPro" id="IPR004827">
    <property type="entry name" value="bZIP"/>
</dbReference>
<sequence length="403" mass="43998">MTTRTIYIVPARPHASHQPSTRSYTNSVCSSSSTPSTSIRQITINRHIPTLTVQSSASNRAILPSTAAILQPITRASTASPLPTLSAATSIDDLLGLSANDTHPVRKRERLTHLTAEEKLNRRKIKNRVAAQTARDRKKVRTCKLEEALHQIHSRAPAEGTGVGVEQGATGDDGNSLINGIDLEEIINELFEDDPELEQFCSQMLVDERQDSSSKAEDESNQREDTRTTASSSTAASALVKTASTSQNSQTSRVDSPTSHIYLAPEYLHPTTDNHLSPNHNDQSPASPLPSSASLSPLHVVPRSPNRNISTTNTTLPSPSTSTIPICDEPLDMSLTTNDIHNNSAAWNMNYDLLQVDDESKFDDDYDKEFPFIGNDDPILGAQLVWDDFTMGDDEFELASDAI</sequence>
<evidence type="ECO:0000313" key="10">
    <source>
        <dbReference type="Proteomes" id="UP000267096"/>
    </source>
</evidence>
<name>A0A0M3K9S6_ANISI</name>
<feature type="compositionally biased region" description="Low complexity" evidence="7">
    <location>
        <begin position="20"/>
        <end position="35"/>
    </location>
</feature>